<evidence type="ECO:0000256" key="1">
    <source>
        <dbReference type="ARBA" id="ARBA00001966"/>
    </source>
</evidence>
<dbReference type="Pfam" id="PF13186">
    <property type="entry name" value="SPASM"/>
    <property type="match status" value="1"/>
</dbReference>
<evidence type="ECO:0000256" key="3">
    <source>
        <dbReference type="ARBA" id="ARBA00022723"/>
    </source>
</evidence>
<dbReference type="InterPro" id="IPR058240">
    <property type="entry name" value="rSAM_sf"/>
</dbReference>
<sequence>MKIALSKSLLERFKIYTFCVSIYSEADWNEKVNSEFLKRESVLEISDDIIPNGKTKLTFDCYTKDARHIHLFLKDFLDKEEKELTIKIDDIFQLDISSLMENPGCLCPWLSPVVSSSGDLTICCNDSFFDMSLGDLNKNDIYDLWFDSEKIKKYRYSHISGNYENMFLCQRCLGEKSIDLSLGLLNEYTKEHQALFGLERYYKARIRKKKIIKHLMIETSSVCQNACIYCNQKNDSIKDSRGKDNLFIDVDKLKKLIKDFDNNEYFFENIHLFWLGEPLLHEEFPKILELLEANKELFSKVELHTNAQEMDTNIVKNILKINFPLKIHYSVDANTKDVYMSLKGNPFLEKVKENIQNIILETKEKVNIIHVLQFIVHKQNQFELSDFKEYWIRFFKENDLDHQITSFFDFNKKHIIYFRKWDPIKKTDILESDRLFLETRENLLHIGHEGFVDHKEIDKKTTIKKICFSPFEYLVIASTGKITFCCHDTLLENLDFNIFDHTIFEFEKKLKAFIEDHICDRISLCKECSVRKSINSHEAILEEVLYFCRRFNIDPEAILNKEFL</sequence>
<dbReference type="EMBL" id="PKTG01000130">
    <property type="protein sequence ID" value="PLX15752.1"/>
    <property type="molecule type" value="Genomic_DNA"/>
</dbReference>
<feature type="domain" description="4Fe4S-binding SPASM" evidence="8">
    <location>
        <begin position="105"/>
        <end position="172"/>
    </location>
</feature>
<dbReference type="CDD" id="cd21109">
    <property type="entry name" value="SPASM"/>
    <property type="match status" value="2"/>
</dbReference>
<dbReference type="InterPro" id="IPR023867">
    <property type="entry name" value="Sulphatase_maturase_rSAM"/>
</dbReference>
<comment type="cofactor">
    <cofactor evidence="1">
        <name>[4Fe-4S] cluster</name>
        <dbReference type="ChEBI" id="CHEBI:49883"/>
    </cofactor>
</comment>
<accession>A0A2N5ZAP1</accession>
<dbReference type="Proteomes" id="UP000234857">
    <property type="component" value="Unassembled WGS sequence"/>
</dbReference>
<evidence type="ECO:0000256" key="4">
    <source>
        <dbReference type="ARBA" id="ARBA00023004"/>
    </source>
</evidence>
<evidence type="ECO:0000256" key="6">
    <source>
        <dbReference type="ARBA" id="ARBA00023601"/>
    </source>
</evidence>
<comment type="similarity">
    <text evidence="6">Belongs to the radical SAM superfamily. Anaerobic sulfatase-maturating enzyme family.</text>
</comment>
<dbReference type="PANTHER" id="PTHR43273">
    <property type="entry name" value="ANAEROBIC SULFATASE-MATURATING ENZYME HOMOLOG ASLB-RELATED"/>
    <property type="match status" value="1"/>
</dbReference>
<name>A0A2N5ZAP1_MUIH1</name>
<dbReference type="InterPro" id="IPR023885">
    <property type="entry name" value="4Fe4S-binding_SPASM_dom"/>
</dbReference>
<dbReference type="SFLD" id="SFLDG01067">
    <property type="entry name" value="SPASM/twitch_domain_containing"/>
    <property type="match status" value="1"/>
</dbReference>
<dbReference type="CDD" id="cd01335">
    <property type="entry name" value="Radical_SAM"/>
    <property type="match status" value="1"/>
</dbReference>
<dbReference type="GO" id="GO:0051536">
    <property type="term" value="F:iron-sulfur cluster binding"/>
    <property type="evidence" value="ECO:0007669"/>
    <property type="project" value="UniProtKB-KW"/>
</dbReference>
<evidence type="ECO:0000256" key="2">
    <source>
        <dbReference type="ARBA" id="ARBA00022691"/>
    </source>
</evidence>
<organism evidence="9 10">
    <name type="scientific">Muiribacterium halophilum</name>
    <dbReference type="NCBI Taxonomy" id="2053465"/>
    <lineage>
        <taxon>Bacteria</taxon>
        <taxon>Candidatus Muiribacteriota</taxon>
        <taxon>Candidatus Muiribacteriia</taxon>
        <taxon>Candidatus Muiribacteriales</taxon>
        <taxon>Candidatus Muiribacteriaceae</taxon>
        <taxon>Candidatus Muiribacterium</taxon>
    </lineage>
</organism>
<dbReference type="Pfam" id="PF04055">
    <property type="entry name" value="Radical_SAM"/>
    <property type="match status" value="1"/>
</dbReference>
<proteinExistence type="inferred from homology"/>
<gene>
    <name evidence="9" type="ORF">C0601_12310</name>
</gene>
<dbReference type="InterPro" id="IPR007197">
    <property type="entry name" value="rSAM"/>
</dbReference>
<keyword evidence="5" id="KW-0411">Iron-sulfur</keyword>
<evidence type="ECO:0000313" key="10">
    <source>
        <dbReference type="Proteomes" id="UP000234857"/>
    </source>
</evidence>
<dbReference type="SUPFAM" id="SSF102114">
    <property type="entry name" value="Radical SAM enzymes"/>
    <property type="match status" value="2"/>
</dbReference>
<evidence type="ECO:0000259" key="8">
    <source>
        <dbReference type="Pfam" id="PF13186"/>
    </source>
</evidence>
<comment type="caution">
    <text evidence="9">The sequence shown here is derived from an EMBL/GenBank/DDBJ whole genome shotgun (WGS) entry which is preliminary data.</text>
</comment>
<keyword evidence="3" id="KW-0479">Metal-binding</keyword>
<dbReference type="PANTHER" id="PTHR43273:SF3">
    <property type="entry name" value="ANAEROBIC SULFATASE-MATURATING ENZYME HOMOLOG ASLB-RELATED"/>
    <property type="match status" value="1"/>
</dbReference>
<reference evidence="9 10" key="1">
    <citation type="submission" date="2017-11" db="EMBL/GenBank/DDBJ databases">
        <title>Genome-resolved metagenomics identifies genetic mobility, metabolic interactions, and unexpected diversity in perchlorate-reducing communities.</title>
        <authorList>
            <person name="Barnum T.P."/>
            <person name="Figueroa I.A."/>
            <person name="Carlstrom C.I."/>
            <person name="Lucas L.N."/>
            <person name="Engelbrektson A.L."/>
            <person name="Coates J.D."/>
        </authorList>
    </citation>
    <scope>NUCLEOTIDE SEQUENCE [LARGE SCALE GENOMIC DNA]</scope>
    <source>
        <strain evidence="9">BM706</strain>
    </source>
</reference>
<evidence type="ECO:0008006" key="11">
    <source>
        <dbReference type="Google" id="ProtNLM"/>
    </source>
</evidence>
<dbReference type="AlphaFoldDB" id="A0A2N5ZAP1"/>
<keyword evidence="2" id="KW-0949">S-adenosyl-L-methionine</keyword>
<keyword evidence="4" id="KW-0408">Iron</keyword>
<dbReference type="InterPro" id="IPR013785">
    <property type="entry name" value="Aldolase_TIM"/>
</dbReference>
<evidence type="ECO:0000259" key="7">
    <source>
        <dbReference type="Pfam" id="PF04055"/>
    </source>
</evidence>
<dbReference type="SFLD" id="SFLDS00029">
    <property type="entry name" value="Radical_SAM"/>
    <property type="match status" value="1"/>
</dbReference>
<dbReference type="GO" id="GO:0016491">
    <property type="term" value="F:oxidoreductase activity"/>
    <property type="evidence" value="ECO:0007669"/>
    <property type="project" value="InterPro"/>
</dbReference>
<feature type="domain" description="Radical SAM core" evidence="7">
    <location>
        <begin position="218"/>
        <end position="360"/>
    </location>
</feature>
<dbReference type="Gene3D" id="3.20.20.70">
    <property type="entry name" value="Aldolase class I"/>
    <property type="match status" value="3"/>
</dbReference>
<protein>
    <recommendedName>
        <fullName evidence="11">Radical SAM core domain-containing protein</fullName>
    </recommendedName>
</protein>
<evidence type="ECO:0000256" key="5">
    <source>
        <dbReference type="ARBA" id="ARBA00023014"/>
    </source>
</evidence>
<evidence type="ECO:0000313" key="9">
    <source>
        <dbReference type="EMBL" id="PLX15752.1"/>
    </source>
</evidence>
<dbReference type="GO" id="GO:0046872">
    <property type="term" value="F:metal ion binding"/>
    <property type="evidence" value="ECO:0007669"/>
    <property type="project" value="UniProtKB-KW"/>
</dbReference>